<protein>
    <submittedName>
        <fullName evidence="1">Uncharacterized protein</fullName>
    </submittedName>
</protein>
<reference evidence="1" key="3">
    <citation type="submission" date="2023-05" db="EMBL/GenBank/DDBJ databases">
        <authorList>
            <person name="Smith C.H."/>
        </authorList>
    </citation>
    <scope>NUCLEOTIDE SEQUENCE</scope>
    <source>
        <strain evidence="1">CHS0354</strain>
        <tissue evidence="1">Mantle</tissue>
    </source>
</reference>
<organism evidence="1 2">
    <name type="scientific">Potamilus streckersoni</name>
    <dbReference type="NCBI Taxonomy" id="2493646"/>
    <lineage>
        <taxon>Eukaryota</taxon>
        <taxon>Metazoa</taxon>
        <taxon>Spiralia</taxon>
        <taxon>Lophotrochozoa</taxon>
        <taxon>Mollusca</taxon>
        <taxon>Bivalvia</taxon>
        <taxon>Autobranchia</taxon>
        <taxon>Heteroconchia</taxon>
        <taxon>Palaeoheterodonta</taxon>
        <taxon>Unionida</taxon>
        <taxon>Unionoidea</taxon>
        <taxon>Unionidae</taxon>
        <taxon>Ambleminae</taxon>
        <taxon>Lampsilini</taxon>
        <taxon>Potamilus</taxon>
    </lineage>
</organism>
<evidence type="ECO:0000313" key="1">
    <source>
        <dbReference type="EMBL" id="KAK3601641.1"/>
    </source>
</evidence>
<gene>
    <name evidence="1" type="ORF">CHS0354_038199</name>
</gene>
<dbReference type="AlphaFoldDB" id="A0AAE0T0T9"/>
<dbReference type="Proteomes" id="UP001195483">
    <property type="component" value="Unassembled WGS sequence"/>
</dbReference>
<comment type="caution">
    <text evidence="1">The sequence shown here is derived from an EMBL/GenBank/DDBJ whole genome shotgun (WGS) entry which is preliminary data.</text>
</comment>
<reference evidence="1" key="1">
    <citation type="journal article" date="2021" name="Genome Biol. Evol.">
        <title>A High-Quality Reference Genome for a Parasitic Bivalve with Doubly Uniparental Inheritance (Bivalvia: Unionida).</title>
        <authorList>
            <person name="Smith C.H."/>
        </authorList>
    </citation>
    <scope>NUCLEOTIDE SEQUENCE</scope>
    <source>
        <strain evidence="1">CHS0354</strain>
    </source>
</reference>
<sequence>MTSLLPEAISTTRTWDTLPPKITSDNQSTSILAVRTASSPGDENVTNVQQAYTSIVTSSNHNPVTYNTRNTRKKQEATLIRDIQDLDYENPQCTFLMENCYKDQRNHLELDNAHVYTNNADNNEMYDNTYQGSITFDDTYDKKTIQSQDLEDTNISIIHIAHTGPLIFWYFTSYIGIQRHQEIK</sequence>
<proteinExistence type="predicted"/>
<accession>A0AAE0T0T9</accession>
<name>A0AAE0T0T9_9BIVA</name>
<keyword evidence="2" id="KW-1185">Reference proteome</keyword>
<dbReference type="EMBL" id="JAEAOA010002230">
    <property type="protein sequence ID" value="KAK3601641.1"/>
    <property type="molecule type" value="Genomic_DNA"/>
</dbReference>
<reference evidence="1" key="2">
    <citation type="journal article" date="2021" name="Genome Biol. Evol.">
        <title>Developing a high-quality reference genome for a parasitic bivalve with doubly uniparental inheritance (Bivalvia: Unionida).</title>
        <authorList>
            <person name="Smith C.H."/>
        </authorList>
    </citation>
    <scope>NUCLEOTIDE SEQUENCE</scope>
    <source>
        <strain evidence="1">CHS0354</strain>
        <tissue evidence="1">Mantle</tissue>
    </source>
</reference>
<evidence type="ECO:0000313" key="2">
    <source>
        <dbReference type="Proteomes" id="UP001195483"/>
    </source>
</evidence>